<evidence type="ECO:0000313" key="3">
    <source>
        <dbReference type="Proteomes" id="UP000663637"/>
    </source>
</evidence>
<dbReference type="Gene3D" id="3.40.50.150">
    <property type="entry name" value="Vaccinia Virus protein VP39"/>
    <property type="match status" value="1"/>
</dbReference>
<dbReference type="InterPro" id="IPR029063">
    <property type="entry name" value="SAM-dependent_MTases_sf"/>
</dbReference>
<protein>
    <submittedName>
        <fullName evidence="2">FkbM family methyltransferase</fullName>
    </submittedName>
</protein>
<dbReference type="GO" id="GO:0008168">
    <property type="term" value="F:methyltransferase activity"/>
    <property type="evidence" value="ECO:0007669"/>
    <property type="project" value="UniProtKB-KW"/>
</dbReference>
<accession>A0ABX7K873</accession>
<dbReference type="Proteomes" id="UP000663637">
    <property type="component" value="Chromosome"/>
</dbReference>
<dbReference type="EMBL" id="CP061510">
    <property type="protein sequence ID" value="QSB44113.1"/>
    <property type="molecule type" value="Genomic_DNA"/>
</dbReference>
<dbReference type="PANTHER" id="PTHR34203:SF15">
    <property type="entry name" value="SLL1173 PROTEIN"/>
    <property type="match status" value="1"/>
</dbReference>
<name>A0ABX7K873_9SPHN</name>
<reference evidence="2 3" key="1">
    <citation type="submission" date="2020-09" db="EMBL/GenBank/DDBJ databases">
        <title>Complete genome sequence of altererythrobacter flavus SS-21NJ, isolated from Dongying oil sludge in Shandong province.</title>
        <authorList>
            <person name="Sun S."/>
            <person name="Zhang Z."/>
        </authorList>
    </citation>
    <scope>NUCLEOTIDE SEQUENCE [LARGE SCALE GENOMIC DNA]</scope>
    <source>
        <strain evidence="2 3">SS-21NJ</strain>
    </source>
</reference>
<evidence type="ECO:0000259" key="1">
    <source>
        <dbReference type="Pfam" id="PF05050"/>
    </source>
</evidence>
<sequence length="282" mass="31674">MVKINQDGYNELTQTEFGLILYNKNDTYIGKSLKMYGEYSFGEHELFSQIVTPNMVVVEIGANIGSLTVGLAQLANQGLVYAFEPQRIVFQTLCANIALNNLTNVFAYQYAIGAESGVIEVPESDPRVPHNFGGLELGQHRHGDIVSLATIDEMGFQQLDFMKIDIEGMECEALRGAADAIRRHRPIIYLEADREERFAELHAILSEYRYTMYWSLVDLFRPDNFRGVKEDIFGISSKNLLCIPEERDFPVSGMTTVTGPDDSWRAAHTRLGHCAVQPPSIV</sequence>
<keyword evidence="2" id="KW-0489">Methyltransferase</keyword>
<feature type="domain" description="Methyltransferase FkbM" evidence="1">
    <location>
        <begin position="59"/>
        <end position="211"/>
    </location>
</feature>
<gene>
    <name evidence="2" type="ORF">IDJ81_12320</name>
</gene>
<dbReference type="RefSeq" id="WP_205441454.1">
    <property type="nucleotide sequence ID" value="NZ_CP061510.1"/>
</dbReference>
<evidence type="ECO:0000313" key="2">
    <source>
        <dbReference type="EMBL" id="QSB44113.1"/>
    </source>
</evidence>
<keyword evidence="3" id="KW-1185">Reference proteome</keyword>
<dbReference type="NCBIfam" id="TIGR01444">
    <property type="entry name" value="fkbM_fam"/>
    <property type="match status" value="1"/>
</dbReference>
<dbReference type="Pfam" id="PF05050">
    <property type="entry name" value="Methyltransf_21"/>
    <property type="match status" value="1"/>
</dbReference>
<dbReference type="InterPro" id="IPR006342">
    <property type="entry name" value="FkbM_mtfrase"/>
</dbReference>
<dbReference type="SUPFAM" id="SSF53335">
    <property type="entry name" value="S-adenosyl-L-methionine-dependent methyltransferases"/>
    <property type="match status" value="1"/>
</dbReference>
<keyword evidence="2" id="KW-0808">Transferase</keyword>
<dbReference type="InterPro" id="IPR052514">
    <property type="entry name" value="SAM-dependent_MTase"/>
</dbReference>
<dbReference type="GO" id="GO:0032259">
    <property type="term" value="P:methylation"/>
    <property type="evidence" value="ECO:0007669"/>
    <property type="project" value="UniProtKB-KW"/>
</dbReference>
<proteinExistence type="predicted"/>
<organism evidence="2 3">
    <name type="scientific">Tsuneonella flava</name>
    <dbReference type="NCBI Taxonomy" id="2055955"/>
    <lineage>
        <taxon>Bacteria</taxon>
        <taxon>Pseudomonadati</taxon>
        <taxon>Pseudomonadota</taxon>
        <taxon>Alphaproteobacteria</taxon>
        <taxon>Sphingomonadales</taxon>
        <taxon>Erythrobacteraceae</taxon>
        <taxon>Tsuneonella</taxon>
    </lineage>
</organism>
<dbReference type="PANTHER" id="PTHR34203">
    <property type="entry name" value="METHYLTRANSFERASE, FKBM FAMILY PROTEIN"/>
    <property type="match status" value="1"/>
</dbReference>